<dbReference type="InterPro" id="IPR036890">
    <property type="entry name" value="HATPase_C_sf"/>
</dbReference>
<dbReference type="Proteomes" id="UP000198711">
    <property type="component" value="Unassembled WGS sequence"/>
</dbReference>
<dbReference type="InterPro" id="IPR025474">
    <property type="entry name" value="DUF4325"/>
</dbReference>
<dbReference type="Gene3D" id="3.30.565.10">
    <property type="entry name" value="Histidine kinase-like ATPase, C-terminal domain"/>
    <property type="match status" value="1"/>
</dbReference>
<gene>
    <name evidence="2" type="ORF">SAMN05444410_1096</name>
</gene>
<organism evidence="2 3">
    <name type="scientific">Hydrobacter penzbergensis</name>
    <dbReference type="NCBI Taxonomy" id="1235997"/>
    <lineage>
        <taxon>Bacteria</taxon>
        <taxon>Pseudomonadati</taxon>
        <taxon>Bacteroidota</taxon>
        <taxon>Chitinophagia</taxon>
        <taxon>Chitinophagales</taxon>
        <taxon>Chitinophagaceae</taxon>
        <taxon>Hydrobacter</taxon>
    </lineage>
</organism>
<dbReference type="Pfam" id="PF14213">
    <property type="entry name" value="DUF4325"/>
    <property type="match status" value="1"/>
</dbReference>
<dbReference type="EMBL" id="FNNO01000009">
    <property type="protein sequence ID" value="SDX09026.1"/>
    <property type="molecule type" value="Genomic_DNA"/>
</dbReference>
<evidence type="ECO:0000313" key="3">
    <source>
        <dbReference type="Proteomes" id="UP000198711"/>
    </source>
</evidence>
<dbReference type="RefSeq" id="WP_092724017.1">
    <property type="nucleotide sequence ID" value="NZ_FNNO01000009.1"/>
</dbReference>
<comment type="caution">
    <text evidence="2">The sequence shown here is derived from an EMBL/GenBank/DDBJ whole genome shotgun (WGS) entry which is preliminary data.</text>
</comment>
<proteinExistence type="predicted"/>
<keyword evidence="3" id="KW-1185">Reference proteome</keyword>
<feature type="domain" description="DUF4325" evidence="1">
    <location>
        <begin position="335"/>
        <end position="396"/>
    </location>
</feature>
<protein>
    <recommendedName>
        <fullName evidence="1">DUF4325 domain-containing protein</fullName>
    </recommendedName>
</protein>
<sequence length="417" mass="45778">MIVRYDSYKNRIIFPERIATGILPSFAGALYQWKSRNLTNRITLDFSGVTKAFANGMLGIIATVADLRLQGYEITIQPPGLPVTKAFFLSTNWGYLLDPFLLPKSSRRNQKHFVQQFTSFQELPNLVNNFMDIIMRHIEMPKDILSALEWSVNEICDNVINHSISKPGGFLQVIAYPQNNIIAFTVADAGRGILSSLKEGFPDLNNDMQAIEEAIKVGVTRNKEYGQGNGLAGTLRITTMTGGSLDIISGGGRLLLTSDSITPSSSAEENRVGGTYVSGQIHISPNFSIANALTFGAIPYTSYNIVDAKYELENEDALLVLLVEEAPGTGTRAAGKEMRIKVSNLISAKPGYHIILDWQNVSVISSSFADEFLGKLFLKLGKSTFEQVIKNANMEPLVSQLIEKAITERAITPDSST</sequence>
<name>A0A8X8IFI9_9BACT</name>
<reference evidence="2 3" key="1">
    <citation type="submission" date="2016-10" db="EMBL/GenBank/DDBJ databases">
        <authorList>
            <person name="Varghese N."/>
            <person name="Submissions S."/>
        </authorList>
    </citation>
    <scope>NUCLEOTIDE SEQUENCE [LARGE SCALE GENOMIC DNA]</scope>
    <source>
        <strain evidence="2 3">DSM 25353</strain>
    </source>
</reference>
<dbReference type="AlphaFoldDB" id="A0A8X8IFI9"/>
<dbReference type="SUPFAM" id="SSF55874">
    <property type="entry name" value="ATPase domain of HSP90 chaperone/DNA topoisomerase II/histidine kinase"/>
    <property type="match status" value="1"/>
</dbReference>
<accession>A0A8X8IFI9</accession>
<evidence type="ECO:0000313" key="2">
    <source>
        <dbReference type="EMBL" id="SDX09026.1"/>
    </source>
</evidence>
<evidence type="ECO:0000259" key="1">
    <source>
        <dbReference type="Pfam" id="PF14213"/>
    </source>
</evidence>